<keyword evidence="3" id="KW-1185">Reference proteome</keyword>
<dbReference type="AlphaFoldDB" id="A0A2Z6SAF9"/>
<evidence type="ECO:0000313" key="1">
    <source>
        <dbReference type="EMBL" id="GBC10183.1"/>
    </source>
</evidence>
<dbReference type="EMBL" id="BEXD01004360">
    <property type="protein sequence ID" value="GBC10183.1"/>
    <property type="molecule type" value="Genomic_DNA"/>
</dbReference>
<gene>
    <name evidence="2" type="ORF">RCL2_000186700</name>
    <name evidence="1" type="ORF">RclHR1_09400005</name>
</gene>
<evidence type="ECO:0008006" key="4">
    <source>
        <dbReference type="Google" id="ProtNLM"/>
    </source>
</evidence>
<proteinExistence type="predicted"/>
<dbReference type="OrthoDB" id="2365598at2759"/>
<dbReference type="Proteomes" id="UP000615446">
    <property type="component" value="Unassembled WGS sequence"/>
</dbReference>
<evidence type="ECO:0000313" key="2">
    <source>
        <dbReference type="EMBL" id="GES74384.1"/>
    </source>
</evidence>
<reference evidence="2" key="2">
    <citation type="submission" date="2019-10" db="EMBL/GenBank/DDBJ databases">
        <title>Conservation and host-specific expression of non-tandemly repeated heterogenous ribosome RNA gene in arbuscular mycorrhizal fungi.</title>
        <authorList>
            <person name="Maeda T."/>
            <person name="Kobayashi Y."/>
            <person name="Nakagawa T."/>
            <person name="Ezawa T."/>
            <person name="Yamaguchi K."/>
            <person name="Bino T."/>
            <person name="Nishimoto Y."/>
            <person name="Shigenobu S."/>
            <person name="Kawaguchi M."/>
        </authorList>
    </citation>
    <scope>NUCLEOTIDE SEQUENCE</scope>
    <source>
        <strain evidence="2">HR1</strain>
    </source>
</reference>
<protein>
    <recommendedName>
        <fullName evidence="4">F-box domain-containing protein</fullName>
    </recommendedName>
</protein>
<dbReference type="Gene3D" id="3.80.10.10">
    <property type="entry name" value="Ribonuclease Inhibitor"/>
    <property type="match status" value="1"/>
</dbReference>
<name>A0A2Z6SAF9_9GLOM</name>
<dbReference type="Proteomes" id="UP000247702">
    <property type="component" value="Unassembled WGS sequence"/>
</dbReference>
<sequence length="491" mass="58673">MILNQDCLILIIEKLYENKHNSLFSCLLVNRTWCRTVMPIIWRNPWFILSNINNNNFLKNATLLINIILLHLSKESKNYLENQGIDIFTKLNYQQNSLLFDYLTFTKYIKYRNYKDGCNIYDIVFPSYNNFQRDLIMREVYKLFVSKCSKIKFMDISGILQQFYKFPEAEIRISKVQELQCKSDDDPLLFNGLAQICKFIQKFIIIYSNSNNELAKLIESQLKVKYIKIIYTIDDINDRSIYQAIMKHSTTIDYLSMTIEKNLNLINDLFPKLINLQTLILHGSLFYRFDFDKQSISSFHPKLQILQLYSISFSTIIEIIQNTEGNLQTIWLDSNKYENVDQTGQLIRTISQHCPNLKYLKIFLKDRYLEDFKQLLINCYLLEGLIIYTDNLYLNYYADKLLNILNDSSPINLHKFELNYCKFKIETLNSFLNNWRNRKPLWLYSVNVESNHNMDKFNDMIELYKKEGIIKKFKPDKSYNFINDYKEIDLI</sequence>
<reference evidence="1 3" key="1">
    <citation type="submission" date="2017-11" db="EMBL/GenBank/DDBJ databases">
        <title>The genome of Rhizophagus clarus HR1 reveals common genetic basis of auxotrophy among arbuscular mycorrhizal fungi.</title>
        <authorList>
            <person name="Kobayashi Y."/>
        </authorList>
    </citation>
    <scope>NUCLEOTIDE SEQUENCE [LARGE SCALE GENOMIC DNA]</scope>
    <source>
        <strain evidence="1 3">HR1</strain>
    </source>
</reference>
<accession>A0A2Z6SAF9</accession>
<comment type="caution">
    <text evidence="1">The sequence shown here is derived from an EMBL/GenBank/DDBJ whole genome shotgun (WGS) entry which is preliminary data.</text>
</comment>
<organism evidence="1 3">
    <name type="scientific">Rhizophagus clarus</name>
    <dbReference type="NCBI Taxonomy" id="94130"/>
    <lineage>
        <taxon>Eukaryota</taxon>
        <taxon>Fungi</taxon>
        <taxon>Fungi incertae sedis</taxon>
        <taxon>Mucoromycota</taxon>
        <taxon>Glomeromycotina</taxon>
        <taxon>Glomeromycetes</taxon>
        <taxon>Glomerales</taxon>
        <taxon>Glomeraceae</taxon>
        <taxon>Rhizophagus</taxon>
    </lineage>
</organism>
<evidence type="ECO:0000313" key="3">
    <source>
        <dbReference type="Proteomes" id="UP000247702"/>
    </source>
</evidence>
<dbReference type="EMBL" id="BLAL01000012">
    <property type="protein sequence ID" value="GES74384.1"/>
    <property type="molecule type" value="Genomic_DNA"/>
</dbReference>
<dbReference type="InterPro" id="IPR032675">
    <property type="entry name" value="LRR_dom_sf"/>
</dbReference>